<dbReference type="SUPFAM" id="SSF52540">
    <property type="entry name" value="P-loop containing nucleoside triphosphate hydrolases"/>
    <property type="match status" value="2"/>
</dbReference>
<dbReference type="CDD" id="cd03215">
    <property type="entry name" value="ABC_Carb_Monos_II"/>
    <property type="match status" value="1"/>
</dbReference>
<reference evidence="5" key="1">
    <citation type="journal article" date="2019" name="Int. J. Syst. Evol. Microbiol.">
        <title>The Global Catalogue of Microorganisms (GCM) 10K type strain sequencing project: providing services to taxonomists for standard genome sequencing and annotation.</title>
        <authorList>
            <consortium name="The Broad Institute Genomics Platform"/>
            <consortium name="The Broad Institute Genome Sequencing Center for Infectious Disease"/>
            <person name="Wu L."/>
            <person name="Ma J."/>
        </authorList>
    </citation>
    <scope>NUCLEOTIDE SEQUENCE [LARGE SCALE GENOMIC DNA]</scope>
    <source>
        <strain evidence="5">JCM 17024</strain>
    </source>
</reference>
<comment type="caution">
    <text evidence="4">The sequence shown here is derived from an EMBL/GenBank/DDBJ whole genome shotgun (WGS) entry which is preliminary data.</text>
</comment>
<evidence type="ECO:0000313" key="5">
    <source>
        <dbReference type="Proteomes" id="UP001501591"/>
    </source>
</evidence>
<feature type="domain" description="ABC transporter" evidence="3">
    <location>
        <begin position="3"/>
        <end position="239"/>
    </location>
</feature>
<dbReference type="InterPro" id="IPR050107">
    <property type="entry name" value="ABC_carbohydrate_import_ATPase"/>
</dbReference>
<dbReference type="PANTHER" id="PTHR43790:SF4">
    <property type="entry name" value="GUANOSINE IMPORT ATP-BINDING PROTEIN NUPO"/>
    <property type="match status" value="1"/>
</dbReference>
<evidence type="ECO:0000256" key="1">
    <source>
        <dbReference type="ARBA" id="ARBA00022741"/>
    </source>
</evidence>
<dbReference type="GO" id="GO:0005524">
    <property type="term" value="F:ATP binding"/>
    <property type="evidence" value="ECO:0007669"/>
    <property type="project" value="UniProtKB-KW"/>
</dbReference>
<dbReference type="Proteomes" id="UP001501591">
    <property type="component" value="Unassembled WGS sequence"/>
</dbReference>
<organism evidence="4 5">
    <name type="scientific">Microbacterium soli</name>
    <dbReference type="NCBI Taxonomy" id="446075"/>
    <lineage>
        <taxon>Bacteria</taxon>
        <taxon>Bacillati</taxon>
        <taxon>Actinomycetota</taxon>
        <taxon>Actinomycetes</taxon>
        <taxon>Micrococcales</taxon>
        <taxon>Microbacteriaceae</taxon>
        <taxon>Microbacterium</taxon>
    </lineage>
</organism>
<dbReference type="Gene3D" id="3.40.50.300">
    <property type="entry name" value="P-loop containing nucleotide triphosphate hydrolases"/>
    <property type="match status" value="2"/>
</dbReference>
<dbReference type="InterPro" id="IPR027417">
    <property type="entry name" value="P-loop_NTPase"/>
</dbReference>
<proteinExistence type="predicted"/>
<protein>
    <submittedName>
        <fullName evidence="4">ABC transporter ATP-binding protein</fullName>
    </submittedName>
</protein>
<dbReference type="InterPro" id="IPR003593">
    <property type="entry name" value="AAA+_ATPase"/>
</dbReference>
<dbReference type="InterPro" id="IPR003439">
    <property type="entry name" value="ABC_transporter-like_ATP-bd"/>
</dbReference>
<evidence type="ECO:0000259" key="3">
    <source>
        <dbReference type="PROSITE" id="PS50893"/>
    </source>
</evidence>
<dbReference type="PROSITE" id="PS00211">
    <property type="entry name" value="ABC_TRANSPORTER_1"/>
    <property type="match status" value="1"/>
</dbReference>
<keyword evidence="2 4" id="KW-0067">ATP-binding</keyword>
<sequence length="504" mass="54400">MKLELRSVTKRFGSLVANDHIDLELRSGEIHALLGENGAGKSTLMNVLYGLYQADEGEILIDGVPQHFRGPGDAIGAGIGMVHQHFMLIPVFTVAENLMLGHEQTRGPGILDLAAARRKVKEVADRFGFRIDPDARVEDLPVGVQQRVEIVKALVHNARILIFDEPTAVLTPQETDEFMAIMRQLRDEGTAIVFITHKLREVREVADRITVVRLGKVIGEASPSASNSELASMMVGRSVELTVHKDPATPGEGGLTVRDLQVLAEDGSVMVDRIGFDVRPGEVLAIAGVQGNGQTELAEAIVGLQSRVSGSIRLDGIELVGRSVRAVLDEGVGFVPEDRQIDGLVGSFTVAENLMLDRSSDRVFLSRGTIRRRVLDAFAKEKIREFDIRTQGPGSPAGSLSGGNQQKVVIARELSRELRLLLASQPTRGVDVGSIEFIHKRIIATRDAGVPVIVVSSELDEVVALADRIAVMYRGAIVGVVPADTPRDVLGLMMAGVNPMEDAA</sequence>
<accession>A0ABP7NEB7</accession>
<gene>
    <name evidence="4" type="ORF">GCM10022383_21280</name>
</gene>
<dbReference type="CDD" id="cd03216">
    <property type="entry name" value="ABC_Carb_Monos_I"/>
    <property type="match status" value="1"/>
</dbReference>
<evidence type="ECO:0000256" key="2">
    <source>
        <dbReference type="ARBA" id="ARBA00022840"/>
    </source>
</evidence>
<name>A0ABP7NEB7_9MICO</name>
<dbReference type="InterPro" id="IPR017871">
    <property type="entry name" value="ABC_transporter-like_CS"/>
</dbReference>
<feature type="domain" description="ABC transporter" evidence="3">
    <location>
        <begin position="255"/>
        <end position="499"/>
    </location>
</feature>
<dbReference type="PANTHER" id="PTHR43790">
    <property type="entry name" value="CARBOHYDRATE TRANSPORT ATP-BINDING PROTEIN MG119-RELATED"/>
    <property type="match status" value="1"/>
</dbReference>
<dbReference type="SMART" id="SM00382">
    <property type="entry name" value="AAA"/>
    <property type="match status" value="2"/>
</dbReference>
<keyword evidence="5" id="KW-1185">Reference proteome</keyword>
<dbReference type="Pfam" id="PF00005">
    <property type="entry name" value="ABC_tran"/>
    <property type="match status" value="2"/>
</dbReference>
<evidence type="ECO:0000313" key="4">
    <source>
        <dbReference type="EMBL" id="GAA3943169.1"/>
    </source>
</evidence>
<dbReference type="RefSeq" id="WP_344819557.1">
    <property type="nucleotide sequence ID" value="NZ_BAABCP010000001.1"/>
</dbReference>
<dbReference type="EMBL" id="BAABCP010000001">
    <property type="protein sequence ID" value="GAA3943169.1"/>
    <property type="molecule type" value="Genomic_DNA"/>
</dbReference>
<keyword evidence="1" id="KW-0547">Nucleotide-binding</keyword>
<dbReference type="PROSITE" id="PS50893">
    <property type="entry name" value="ABC_TRANSPORTER_2"/>
    <property type="match status" value="2"/>
</dbReference>